<keyword evidence="1" id="KW-0472">Membrane</keyword>
<feature type="transmembrane region" description="Helical" evidence="1">
    <location>
        <begin position="162"/>
        <end position="180"/>
    </location>
</feature>
<feature type="transmembrane region" description="Helical" evidence="1">
    <location>
        <begin position="114"/>
        <end position="131"/>
    </location>
</feature>
<evidence type="ECO:0000313" key="3">
    <source>
        <dbReference type="EMBL" id="MFC0228915.1"/>
    </source>
</evidence>
<feature type="transmembrane region" description="Helical" evidence="1">
    <location>
        <begin position="7"/>
        <end position="25"/>
    </location>
</feature>
<evidence type="ECO:0000256" key="1">
    <source>
        <dbReference type="SAM" id="Phobius"/>
    </source>
</evidence>
<dbReference type="PIRSF" id="PIRSF038959">
    <property type="entry name" value="SdpI"/>
    <property type="match status" value="1"/>
</dbReference>
<dbReference type="EMBL" id="JBHLXG010000030">
    <property type="protein sequence ID" value="MFC0228915.1"/>
    <property type="molecule type" value="Genomic_DNA"/>
</dbReference>
<proteinExistence type="predicted"/>
<feature type="transmembrane region" description="Helical" evidence="1">
    <location>
        <begin position="48"/>
        <end position="71"/>
    </location>
</feature>
<dbReference type="InterPro" id="IPR012867">
    <property type="entry name" value="DUF1648"/>
</dbReference>
<dbReference type="PANTHER" id="PTHR37810:SF5">
    <property type="entry name" value="IMMUNITY PROTEIN SDPI"/>
    <property type="match status" value="1"/>
</dbReference>
<name>A0ABV6EJ37_9GAMM</name>
<evidence type="ECO:0000259" key="2">
    <source>
        <dbReference type="Pfam" id="PF07853"/>
    </source>
</evidence>
<dbReference type="Proteomes" id="UP001589792">
    <property type="component" value="Unassembled WGS sequence"/>
</dbReference>
<dbReference type="InterPro" id="IPR026272">
    <property type="entry name" value="SdpI"/>
</dbReference>
<dbReference type="PANTHER" id="PTHR37810">
    <property type="entry name" value="IMMUNITY PROTEIN SDPI"/>
    <property type="match status" value="1"/>
</dbReference>
<sequence>MKKIHILVCVLLIVAAAIATLIYYSELPASIPVHWSFDGMPDKYGPRAMLYLLGPGLMSMMLALGLCLPWLSPKRFGLESFKATYSYFIVVLVGLFGLFYAVVLHAILTDTLEIQRTIFAGVFMLLILVGNPMGKVKRNFYVGIKTPWTLASERVWYATHRLSARVMVASGLLGLIAVYIGASTWILLVLASSWIVIVTVFSLVFYKRLDALNHD</sequence>
<comment type="caution">
    <text evidence="3">The sequence shown here is derived from an EMBL/GenBank/DDBJ whole genome shotgun (WGS) entry which is preliminary data.</text>
</comment>
<feature type="transmembrane region" description="Helical" evidence="1">
    <location>
        <begin position="83"/>
        <end position="108"/>
    </location>
</feature>
<organism evidence="3 4">
    <name type="scientific">Serratia aquatilis</name>
    <dbReference type="NCBI Taxonomy" id="1737515"/>
    <lineage>
        <taxon>Bacteria</taxon>
        <taxon>Pseudomonadati</taxon>
        <taxon>Pseudomonadota</taxon>
        <taxon>Gammaproteobacteria</taxon>
        <taxon>Enterobacterales</taxon>
        <taxon>Yersiniaceae</taxon>
        <taxon>Serratia</taxon>
    </lineage>
</organism>
<accession>A0ABV6EJ37</accession>
<dbReference type="Pfam" id="PF07853">
    <property type="entry name" value="DUF1648"/>
    <property type="match status" value="1"/>
</dbReference>
<gene>
    <name evidence="3" type="ORF">ACFFJ3_20890</name>
</gene>
<dbReference type="Pfam" id="PF13630">
    <property type="entry name" value="SdpI"/>
    <property type="match status" value="1"/>
</dbReference>
<keyword evidence="4" id="KW-1185">Reference proteome</keyword>
<keyword evidence="1" id="KW-1133">Transmembrane helix</keyword>
<protein>
    <submittedName>
        <fullName evidence="3">SdpI family protein</fullName>
    </submittedName>
</protein>
<dbReference type="RefSeq" id="WP_380679159.1">
    <property type="nucleotide sequence ID" value="NZ_CP173186.1"/>
</dbReference>
<dbReference type="InterPro" id="IPR025962">
    <property type="entry name" value="SdpI/YhfL"/>
</dbReference>
<feature type="domain" description="DUF1648" evidence="2">
    <location>
        <begin position="11"/>
        <end position="58"/>
    </location>
</feature>
<keyword evidence="1" id="KW-0812">Transmembrane</keyword>
<reference evidence="3 4" key="1">
    <citation type="submission" date="2024-09" db="EMBL/GenBank/DDBJ databases">
        <authorList>
            <person name="Sun Q."/>
            <person name="Mori K."/>
        </authorList>
    </citation>
    <scope>NUCLEOTIDE SEQUENCE [LARGE SCALE GENOMIC DNA]</scope>
    <source>
        <strain evidence="3 4">CCM 8626</strain>
    </source>
</reference>
<feature type="transmembrane region" description="Helical" evidence="1">
    <location>
        <begin position="186"/>
        <end position="206"/>
    </location>
</feature>
<evidence type="ECO:0000313" key="4">
    <source>
        <dbReference type="Proteomes" id="UP001589792"/>
    </source>
</evidence>